<evidence type="ECO:0000256" key="1">
    <source>
        <dbReference type="ARBA" id="ARBA00001946"/>
    </source>
</evidence>
<name>A0ABR3CQU8_9PEZI</name>
<protein>
    <submittedName>
        <fullName evidence="11">Para-hydroxybenzoate--polyprenyltransferase, mitochondrial (PHB:polyprenyltransferase)</fullName>
    </submittedName>
</protein>
<evidence type="ECO:0000256" key="10">
    <source>
        <dbReference type="SAM" id="Phobius"/>
    </source>
</evidence>
<evidence type="ECO:0000256" key="5">
    <source>
        <dbReference type="ARBA" id="ARBA00022679"/>
    </source>
</evidence>
<dbReference type="RefSeq" id="XP_066636036.1">
    <property type="nucleotide sequence ID" value="XM_066773469.1"/>
</dbReference>
<gene>
    <name evidence="11" type="primary">COQ2</name>
    <name evidence="11" type="ORF">SLS55_001982</name>
</gene>
<dbReference type="Pfam" id="PF01040">
    <property type="entry name" value="UbiA"/>
    <property type="match status" value="1"/>
</dbReference>
<sequence>MAAPSAVAGTSLLFLTGALVMRGAGCTINDLWDRNLDPHVARTRLRPIARGAVTPGAAVVFTGAQLLAGLAVLLQFPQPACFLHGAPSLLLVATYPLAKRVTYYPQAVLGLTFSWGAAMGFPALHVDLLSDPVAATAAGCLYASCVAWTVLYDMIYAHMDIRDDVRAGIKSIALAHENNTKAVLCGLAAVQVSLLAAAGAAVGAGPVFFVGSVGGAVATLGTMIWRVRLKSRHRILALDLPGHGASSDAPDEKSYTQPAYGDAALQVLEALGVGDVVVLGWSLGGHNAIEMVAQLEEAASEGGGGKRSGSGVRVRGIMITGTPPSLGLEQTQRGFFLGGGAEGEKKNEKGGEGKEGGDEEGEGGEHAHQHDQHVNLAGTEHWSARDFDTFPFEAARGERAPWIRAAAVRTDGRARRVMFDAFEAGRGADQVRVVAETAVPCAVVNGADEPFVNLDYLDELAYGNLWEGRCHRLPGLGHAPFWEQPEAFLPYWERFVRDCSGGSSGEA</sequence>
<reference evidence="11 12" key="1">
    <citation type="submission" date="2024-02" db="EMBL/GenBank/DDBJ databases">
        <title>De novo assembly and annotation of 12 fungi associated with fruit tree decline syndrome in Ontario, Canada.</title>
        <authorList>
            <person name="Sulman M."/>
            <person name="Ellouze W."/>
            <person name="Ilyukhin E."/>
        </authorList>
    </citation>
    <scope>NUCLEOTIDE SEQUENCE [LARGE SCALE GENOMIC DNA]</scope>
    <source>
        <strain evidence="11 12">FDS-637</strain>
    </source>
</reference>
<comment type="caution">
    <text evidence="11">The sequence shown here is derived from an EMBL/GenBank/DDBJ whole genome shotgun (WGS) entry which is preliminary data.</text>
</comment>
<feature type="transmembrane region" description="Helical" evidence="10">
    <location>
        <begin position="182"/>
        <end position="201"/>
    </location>
</feature>
<dbReference type="EMBL" id="JAJVCZ030000002">
    <property type="protein sequence ID" value="KAL0263007.1"/>
    <property type="molecule type" value="Genomic_DNA"/>
</dbReference>
<evidence type="ECO:0000256" key="8">
    <source>
        <dbReference type="ARBA" id="ARBA00023136"/>
    </source>
</evidence>
<dbReference type="PANTHER" id="PTHR11048:SF28">
    <property type="entry name" value="4-HYDROXYBENZOATE POLYPRENYLTRANSFERASE, MITOCHONDRIAL"/>
    <property type="match status" value="1"/>
</dbReference>
<dbReference type="PROSITE" id="PS00943">
    <property type="entry name" value="UBIA"/>
    <property type="match status" value="1"/>
</dbReference>
<comment type="similarity">
    <text evidence="4">Belongs to the UbiA prenyltransferase family.</text>
</comment>
<comment type="cofactor">
    <cofactor evidence="1">
        <name>Mg(2+)</name>
        <dbReference type="ChEBI" id="CHEBI:18420"/>
    </cofactor>
</comment>
<evidence type="ECO:0000256" key="6">
    <source>
        <dbReference type="ARBA" id="ARBA00022692"/>
    </source>
</evidence>
<feature type="transmembrane region" description="Helical" evidence="10">
    <location>
        <begin position="207"/>
        <end position="225"/>
    </location>
</feature>
<dbReference type="SUPFAM" id="SSF53474">
    <property type="entry name" value="alpha/beta-Hydrolases"/>
    <property type="match status" value="1"/>
</dbReference>
<evidence type="ECO:0000256" key="9">
    <source>
        <dbReference type="SAM" id="MobiDB-lite"/>
    </source>
</evidence>
<dbReference type="Gene3D" id="3.40.50.1820">
    <property type="entry name" value="alpha/beta hydrolase"/>
    <property type="match status" value="1"/>
</dbReference>
<feature type="transmembrane region" description="Helical" evidence="10">
    <location>
        <begin position="82"/>
        <end position="98"/>
    </location>
</feature>
<dbReference type="Gene3D" id="1.10.357.140">
    <property type="entry name" value="UbiA prenyltransferase"/>
    <property type="match status" value="1"/>
</dbReference>
<dbReference type="CDD" id="cd13959">
    <property type="entry name" value="PT_UbiA_COQ2"/>
    <property type="match status" value="1"/>
</dbReference>
<dbReference type="PANTHER" id="PTHR11048">
    <property type="entry name" value="PRENYLTRANSFERASES"/>
    <property type="match status" value="1"/>
</dbReference>
<dbReference type="GeneID" id="92006067"/>
<dbReference type="InterPro" id="IPR039653">
    <property type="entry name" value="Prenyltransferase"/>
</dbReference>
<feature type="transmembrane region" description="Helical" evidence="10">
    <location>
        <begin position="53"/>
        <end position="76"/>
    </location>
</feature>
<keyword evidence="8 10" id="KW-0472">Membrane</keyword>
<feature type="transmembrane region" description="Helical" evidence="10">
    <location>
        <begin position="12"/>
        <end position="32"/>
    </location>
</feature>
<keyword evidence="12" id="KW-1185">Reference proteome</keyword>
<feature type="compositionally biased region" description="Basic and acidic residues" evidence="9">
    <location>
        <begin position="342"/>
        <end position="356"/>
    </location>
</feature>
<dbReference type="InterPro" id="IPR044878">
    <property type="entry name" value="UbiA_sf"/>
</dbReference>
<keyword evidence="7 10" id="KW-1133">Transmembrane helix</keyword>
<keyword evidence="6 10" id="KW-0812">Transmembrane</keyword>
<organism evidence="11 12">
    <name type="scientific">Diplodia seriata</name>
    <dbReference type="NCBI Taxonomy" id="420778"/>
    <lineage>
        <taxon>Eukaryota</taxon>
        <taxon>Fungi</taxon>
        <taxon>Dikarya</taxon>
        <taxon>Ascomycota</taxon>
        <taxon>Pezizomycotina</taxon>
        <taxon>Dothideomycetes</taxon>
        <taxon>Dothideomycetes incertae sedis</taxon>
        <taxon>Botryosphaeriales</taxon>
        <taxon>Botryosphaeriaceae</taxon>
        <taxon>Diplodia</taxon>
    </lineage>
</organism>
<feature type="region of interest" description="Disordered" evidence="9">
    <location>
        <begin position="336"/>
        <end position="371"/>
    </location>
</feature>
<dbReference type="InterPro" id="IPR029058">
    <property type="entry name" value="AB_hydrolase_fold"/>
</dbReference>
<dbReference type="InterPro" id="IPR030470">
    <property type="entry name" value="UbiA_prenylTrfase_CS"/>
</dbReference>
<dbReference type="Proteomes" id="UP001430584">
    <property type="component" value="Unassembled WGS sequence"/>
</dbReference>
<evidence type="ECO:0000313" key="12">
    <source>
        <dbReference type="Proteomes" id="UP001430584"/>
    </source>
</evidence>
<evidence type="ECO:0000256" key="4">
    <source>
        <dbReference type="ARBA" id="ARBA00005985"/>
    </source>
</evidence>
<feature type="transmembrane region" description="Helical" evidence="10">
    <location>
        <begin position="132"/>
        <end position="152"/>
    </location>
</feature>
<accession>A0ABR3CQU8</accession>
<evidence type="ECO:0000256" key="3">
    <source>
        <dbReference type="ARBA" id="ARBA00004721"/>
    </source>
</evidence>
<comment type="subcellular location">
    <subcellularLocation>
        <location evidence="2">Membrane</location>
        <topology evidence="2">Multi-pass membrane protein</topology>
    </subcellularLocation>
</comment>
<dbReference type="InterPro" id="IPR000537">
    <property type="entry name" value="UbiA_prenyltransferase"/>
</dbReference>
<feature type="transmembrane region" description="Helical" evidence="10">
    <location>
        <begin position="107"/>
        <end position="126"/>
    </location>
</feature>
<evidence type="ECO:0000256" key="7">
    <source>
        <dbReference type="ARBA" id="ARBA00022989"/>
    </source>
</evidence>
<keyword evidence="5" id="KW-0808">Transferase</keyword>
<comment type="pathway">
    <text evidence="3">Secondary metabolite biosynthesis; terpenoid biosynthesis.</text>
</comment>
<evidence type="ECO:0000313" key="11">
    <source>
        <dbReference type="EMBL" id="KAL0263007.1"/>
    </source>
</evidence>
<evidence type="ECO:0000256" key="2">
    <source>
        <dbReference type="ARBA" id="ARBA00004141"/>
    </source>
</evidence>
<proteinExistence type="inferred from homology"/>